<evidence type="ECO:0000313" key="1">
    <source>
        <dbReference type="EMBL" id="KAF0674925.1"/>
    </source>
</evidence>
<comment type="caution">
    <text evidence="1">The sequence shown here is derived from an EMBL/GenBank/DDBJ whole genome shotgun (WGS) entry which is preliminary data.</text>
</comment>
<protein>
    <submittedName>
        <fullName evidence="1">Uncharacterized protein</fullName>
    </submittedName>
</protein>
<name>A0A921TB58_9RHOB</name>
<proteinExistence type="predicted"/>
<reference evidence="1" key="1">
    <citation type="submission" date="2013-03" db="EMBL/GenBank/DDBJ databases">
        <title>Genome Sequence of the Profundibacterium mesophilum strain KAUST100406-0324T from Red Sea, a novel genus in the family Rhodobacteraceae.</title>
        <authorList>
            <person name="Essack M."/>
            <person name="Alam I."/>
            <person name="Lafi F."/>
            <person name="Alawi W."/>
            <person name="Kamanu F."/>
            <person name="Al-Suwailem A."/>
            <person name="Lee O.O."/>
            <person name="Xu Y."/>
            <person name="Bajic V."/>
            <person name="Qian P.-Y."/>
            <person name="Archer J."/>
        </authorList>
    </citation>
    <scope>NUCLEOTIDE SEQUENCE</scope>
    <source>
        <strain evidence="1">KAUST100406-0324</strain>
    </source>
</reference>
<accession>A0A921TB58</accession>
<organism evidence="1 2">
    <name type="scientific">Profundibacterium mesophilum KAUST100406-0324</name>
    <dbReference type="NCBI Taxonomy" id="1037889"/>
    <lineage>
        <taxon>Bacteria</taxon>
        <taxon>Pseudomonadati</taxon>
        <taxon>Pseudomonadota</taxon>
        <taxon>Alphaproteobacteria</taxon>
        <taxon>Rhodobacterales</taxon>
        <taxon>Roseobacteraceae</taxon>
        <taxon>Profundibacterium</taxon>
    </lineage>
</organism>
<evidence type="ECO:0000313" key="2">
    <source>
        <dbReference type="Proteomes" id="UP000698242"/>
    </source>
</evidence>
<gene>
    <name evidence="1" type="ORF">PMES_02633</name>
</gene>
<dbReference type="AlphaFoldDB" id="A0A921TB58"/>
<keyword evidence="2" id="KW-1185">Reference proteome</keyword>
<dbReference type="Proteomes" id="UP000698242">
    <property type="component" value="Unassembled WGS sequence"/>
</dbReference>
<dbReference type="EMBL" id="APKE01000033">
    <property type="protein sequence ID" value="KAF0674925.1"/>
    <property type="molecule type" value="Genomic_DNA"/>
</dbReference>
<sequence length="77" mass="9204">MICCGVPRTLPSGPELSKTRLTMFPEGRLRFDFDRERDFEDLMVLLYPALLWHLRDPWRLPCVRRRRRVVGDIPGYD</sequence>